<comment type="caution">
    <text evidence="7">The sequence shown here is derived from an EMBL/GenBank/DDBJ whole genome shotgun (WGS) entry which is preliminary data.</text>
</comment>
<comment type="catalytic activity">
    <reaction evidence="3">
        <text>[protein]-L-glutamate 5-O-methyl ester + H2O = L-glutamyl-[protein] + methanol + H(+)</text>
        <dbReference type="Rhea" id="RHEA:23236"/>
        <dbReference type="Rhea" id="RHEA-COMP:10208"/>
        <dbReference type="Rhea" id="RHEA-COMP:10311"/>
        <dbReference type="ChEBI" id="CHEBI:15377"/>
        <dbReference type="ChEBI" id="CHEBI:15378"/>
        <dbReference type="ChEBI" id="CHEBI:17790"/>
        <dbReference type="ChEBI" id="CHEBI:29973"/>
        <dbReference type="ChEBI" id="CHEBI:82795"/>
        <dbReference type="EC" id="3.1.1.61"/>
    </reaction>
</comment>
<evidence type="ECO:0000256" key="4">
    <source>
        <dbReference type="PROSITE-ProRule" id="PRU00050"/>
    </source>
</evidence>
<feature type="active site" evidence="4">
    <location>
        <position position="39"/>
    </location>
</feature>
<proteinExistence type="predicted"/>
<evidence type="ECO:0000313" key="8">
    <source>
        <dbReference type="Proteomes" id="UP001442494"/>
    </source>
</evidence>
<reference evidence="7 8" key="1">
    <citation type="submission" date="2022-04" db="EMBL/GenBank/DDBJ databases">
        <title>Positive selection, recombination, and allopatry shape intraspecific diversity of widespread and dominant cyanobacteria.</title>
        <authorList>
            <person name="Wei J."/>
            <person name="Shu W."/>
            <person name="Hu C."/>
        </authorList>
    </citation>
    <scope>NUCLEOTIDE SEQUENCE [LARGE SCALE GENOMIC DNA]</scope>
    <source>
        <strain evidence="7 8">GB2-A5</strain>
    </source>
</reference>
<dbReference type="CDD" id="cd16433">
    <property type="entry name" value="CheB"/>
    <property type="match status" value="2"/>
</dbReference>
<evidence type="ECO:0000256" key="3">
    <source>
        <dbReference type="ARBA" id="ARBA00048267"/>
    </source>
</evidence>
<evidence type="ECO:0000256" key="1">
    <source>
        <dbReference type="ARBA" id="ARBA00022801"/>
    </source>
</evidence>
<evidence type="ECO:0000256" key="5">
    <source>
        <dbReference type="SAM" id="MobiDB-lite"/>
    </source>
</evidence>
<keyword evidence="8" id="KW-1185">Reference proteome</keyword>
<feature type="active site" evidence="4">
    <location>
        <position position="496"/>
    </location>
</feature>
<feature type="region of interest" description="Disordered" evidence="5">
    <location>
        <begin position="330"/>
        <end position="364"/>
    </location>
</feature>
<dbReference type="InterPro" id="IPR000673">
    <property type="entry name" value="Sig_transdc_resp-reg_Me-estase"/>
</dbReference>
<dbReference type="Proteomes" id="UP001442494">
    <property type="component" value="Unassembled WGS sequence"/>
</dbReference>
<evidence type="ECO:0000256" key="2">
    <source>
        <dbReference type="ARBA" id="ARBA00039140"/>
    </source>
</evidence>
<name>A0ABV0JLA7_9CYAN</name>
<dbReference type="SUPFAM" id="SSF52738">
    <property type="entry name" value="Methylesterase CheB, C-terminal domain"/>
    <property type="match status" value="2"/>
</dbReference>
<feature type="active site" evidence="4">
    <location>
        <position position="12"/>
    </location>
</feature>
<feature type="active site" evidence="4">
    <location>
        <position position="376"/>
    </location>
</feature>
<organism evidence="7 8">
    <name type="scientific">Funiculus sociatus GB2-A5</name>
    <dbReference type="NCBI Taxonomy" id="2933946"/>
    <lineage>
        <taxon>Bacteria</taxon>
        <taxon>Bacillati</taxon>
        <taxon>Cyanobacteriota</taxon>
        <taxon>Cyanophyceae</taxon>
        <taxon>Coleofasciculales</taxon>
        <taxon>Coleofasciculaceae</taxon>
        <taxon>Funiculus</taxon>
    </lineage>
</organism>
<feature type="domain" description="CheB-type methylesterase" evidence="6">
    <location>
        <begin position="1"/>
        <end position="189"/>
    </location>
</feature>
<protein>
    <recommendedName>
        <fullName evidence="2">protein-glutamate methylesterase</fullName>
        <ecNumber evidence="2">3.1.1.61</ecNumber>
    </recommendedName>
</protein>
<feature type="compositionally biased region" description="Basic and acidic residues" evidence="5">
    <location>
        <begin position="343"/>
        <end position="352"/>
    </location>
</feature>
<feature type="domain" description="CheB-type methylesterase" evidence="6">
    <location>
        <begin position="364"/>
        <end position="554"/>
    </location>
</feature>
<dbReference type="RefSeq" id="WP_190427339.1">
    <property type="nucleotide sequence ID" value="NZ_JAMPKK010000011.1"/>
</dbReference>
<accession>A0ABV0JLA7</accession>
<keyword evidence="4" id="KW-0145">Chemotaxis</keyword>
<dbReference type="EMBL" id="JAMPKK010000011">
    <property type="protein sequence ID" value="MEP0864226.1"/>
    <property type="molecule type" value="Genomic_DNA"/>
</dbReference>
<sequence>MPGHDIIVIGASAGGVEALSKLVKALPTDLPAAIFVVLHVPAHGTSLMPNILNRYGTLRAAHPEDGAPIQHGHIYVAPPNYHLMIKRGYVHLARGPKENGHRPAVDPLFRTAAQHYGRRVIGVVLSGNLDDGTAGLAGVKSRGGIAIAQNPDEALFSGMPRSAIENVDVDHILPLNAIAPFLVRLAQEQVEEKAGSASAQMETETDLVELDMAAHSKYERPGTPSGFACPDCGGALWELGDGKLLRFRCRTGHAFSGETLLAEQSEALETALWSGLRALEERAALANRMFKGAHERNQARSAQRFAQQEQEAQQNAAVIRQVLLKGLKHGDGEEVENGQNGRVDNRNWRDGAETLSSQPPVPSPESPFPIVAIASSAGGMKALTELLSALPENFPAAIAIVQHLEPHRASQLAEILNARMALPVKQAQQGDQLRPGKVYIAPPNHHLLVNPDATIELSKTELVHFVRPSADLLFESVAASFKERAIAVILTGKGSDGASGIQAIKKMGGKAIAQDQTSSDSFGMPGNAIDTGCIDWILPLDEIATTLLNLMMDSRYS</sequence>
<feature type="active site" evidence="4">
    <location>
        <position position="131"/>
    </location>
</feature>
<dbReference type="Gene3D" id="3.40.50.180">
    <property type="entry name" value="Methylesterase CheB, C-terminal domain"/>
    <property type="match status" value="2"/>
</dbReference>
<evidence type="ECO:0000259" key="6">
    <source>
        <dbReference type="PROSITE" id="PS50122"/>
    </source>
</evidence>
<dbReference type="PANTHER" id="PTHR42872">
    <property type="entry name" value="PROTEIN-GLUTAMATE METHYLESTERASE/PROTEIN-GLUTAMINE GLUTAMINASE"/>
    <property type="match status" value="1"/>
</dbReference>
<feature type="active site" evidence="4">
    <location>
        <position position="403"/>
    </location>
</feature>
<dbReference type="PROSITE" id="PS50122">
    <property type="entry name" value="CHEB"/>
    <property type="match status" value="2"/>
</dbReference>
<keyword evidence="1 4" id="KW-0378">Hydrolase</keyword>
<dbReference type="Pfam" id="PF01339">
    <property type="entry name" value="CheB_methylest"/>
    <property type="match status" value="2"/>
</dbReference>
<dbReference type="EC" id="3.1.1.61" evidence="2"/>
<dbReference type="PANTHER" id="PTHR42872:SF6">
    <property type="entry name" value="PROTEIN-GLUTAMATE METHYLESTERASE_PROTEIN-GLUTAMINE GLUTAMINASE"/>
    <property type="match status" value="1"/>
</dbReference>
<gene>
    <name evidence="7" type="ORF">NDI37_07070</name>
</gene>
<dbReference type="InterPro" id="IPR035909">
    <property type="entry name" value="CheB_C"/>
</dbReference>
<evidence type="ECO:0000313" key="7">
    <source>
        <dbReference type="EMBL" id="MEP0864226.1"/>
    </source>
</evidence>